<dbReference type="Pfam" id="PF00467">
    <property type="entry name" value="KOW"/>
    <property type="match status" value="1"/>
</dbReference>
<name>A0A8A4TDZ8_SULCO</name>
<dbReference type="PROSITE" id="PS01108">
    <property type="entry name" value="RIBOSOMAL_L24"/>
    <property type="match status" value="1"/>
</dbReference>
<dbReference type="HAMAP" id="MF_01326_B">
    <property type="entry name" value="Ribosomal_uL24_B"/>
    <property type="match status" value="1"/>
</dbReference>
<protein>
    <recommendedName>
        <fullName evidence="6 8">Large ribosomal subunit protein uL24</fullName>
    </recommendedName>
</protein>
<comment type="function">
    <text evidence="8">One of two assembly initiator proteins, it binds directly to the 5'-end of the 23S rRNA, where it nucleates assembly of the 50S subunit.</text>
</comment>
<dbReference type="InterPro" id="IPR005824">
    <property type="entry name" value="KOW"/>
</dbReference>
<keyword evidence="3 8" id="KW-0694">RNA-binding</keyword>
<evidence type="ECO:0000256" key="6">
    <source>
        <dbReference type="ARBA" id="ARBA00035206"/>
    </source>
</evidence>
<proteinExistence type="inferred from homology"/>
<comment type="function">
    <text evidence="7 8">One of the proteins that surrounds the polypeptide exit tunnel on the outside of the subunit.</text>
</comment>
<dbReference type="GO" id="GO:0019843">
    <property type="term" value="F:rRNA binding"/>
    <property type="evidence" value="ECO:0007669"/>
    <property type="project" value="UniProtKB-UniRule"/>
</dbReference>
<dbReference type="RefSeq" id="WP_237377530.1">
    <property type="nucleotide sequence ID" value="NZ_CP071793.1"/>
</dbReference>
<dbReference type="InterPro" id="IPR003256">
    <property type="entry name" value="Ribosomal_uL24"/>
</dbReference>
<keyword evidence="5 8" id="KW-0687">Ribonucleoprotein</keyword>
<comment type="similarity">
    <text evidence="1 8 9">Belongs to the universal ribosomal protein uL24 family.</text>
</comment>
<evidence type="ECO:0000256" key="9">
    <source>
        <dbReference type="RuleBase" id="RU003477"/>
    </source>
</evidence>
<feature type="domain" description="KOW" evidence="10">
    <location>
        <begin position="4"/>
        <end position="31"/>
    </location>
</feature>
<organism evidence="11 12">
    <name type="scientific">Sulfidibacter corallicola</name>
    <dbReference type="NCBI Taxonomy" id="2818388"/>
    <lineage>
        <taxon>Bacteria</taxon>
        <taxon>Pseudomonadati</taxon>
        <taxon>Acidobacteriota</taxon>
        <taxon>Holophagae</taxon>
        <taxon>Acanthopleuribacterales</taxon>
        <taxon>Acanthopleuribacteraceae</taxon>
        <taxon>Sulfidibacter</taxon>
    </lineage>
</organism>
<dbReference type="Proteomes" id="UP000663929">
    <property type="component" value="Chromosome"/>
</dbReference>
<dbReference type="InterPro" id="IPR014722">
    <property type="entry name" value="Rib_uL2_dom2"/>
</dbReference>
<dbReference type="AlphaFoldDB" id="A0A8A4TDZ8"/>
<dbReference type="InterPro" id="IPR005825">
    <property type="entry name" value="Ribosomal_uL24_CS"/>
</dbReference>
<accession>A0A8A4TDZ8</accession>
<dbReference type="FunFam" id="2.30.30.30:FF:000004">
    <property type="entry name" value="50S ribosomal protein L24"/>
    <property type="match status" value="1"/>
</dbReference>
<evidence type="ECO:0000259" key="10">
    <source>
        <dbReference type="SMART" id="SM00739"/>
    </source>
</evidence>
<evidence type="ECO:0000313" key="12">
    <source>
        <dbReference type="Proteomes" id="UP000663929"/>
    </source>
</evidence>
<evidence type="ECO:0000313" key="11">
    <source>
        <dbReference type="EMBL" id="QTD47863.1"/>
    </source>
</evidence>
<evidence type="ECO:0000256" key="8">
    <source>
        <dbReference type="HAMAP-Rule" id="MF_01326"/>
    </source>
</evidence>
<dbReference type="InterPro" id="IPR057264">
    <property type="entry name" value="Ribosomal_uL24_C"/>
</dbReference>
<sequence>MAAKIRKGDTVMIVAGKDRGEIGKVLQVIPGKDRVLVEGRNMVKKHRRASQNQEGGIVDLEAPIHVSNLMLIDPSDSKPCRVGFEVRDGKKIRVSKRTNTVLD</sequence>
<dbReference type="InterPro" id="IPR041988">
    <property type="entry name" value="Ribosomal_uL24_KOW"/>
</dbReference>
<dbReference type="Pfam" id="PF17136">
    <property type="entry name" value="ribosomal_L24"/>
    <property type="match status" value="1"/>
</dbReference>
<dbReference type="KEGG" id="scor:J3U87_19935"/>
<keyword evidence="4 8" id="KW-0689">Ribosomal protein</keyword>
<dbReference type="GO" id="GO:0005840">
    <property type="term" value="C:ribosome"/>
    <property type="evidence" value="ECO:0007669"/>
    <property type="project" value="UniProtKB-KW"/>
</dbReference>
<dbReference type="Gene3D" id="2.30.30.30">
    <property type="match status" value="1"/>
</dbReference>
<dbReference type="CDD" id="cd06089">
    <property type="entry name" value="KOW_RPL26"/>
    <property type="match status" value="1"/>
</dbReference>
<dbReference type="PANTHER" id="PTHR12903">
    <property type="entry name" value="MITOCHONDRIAL RIBOSOMAL PROTEIN L24"/>
    <property type="match status" value="1"/>
</dbReference>
<dbReference type="SUPFAM" id="SSF50104">
    <property type="entry name" value="Translation proteins SH3-like domain"/>
    <property type="match status" value="1"/>
</dbReference>
<dbReference type="GO" id="GO:0003735">
    <property type="term" value="F:structural constituent of ribosome"/>
    <property type="evidence" value="ECO:0007669"/>
    <property type="project" value="InterPro"/>
</dbReference>
<evidence type="ECO:0000256" key="3">
    <source>
        <dbReference type="ARBA" id="ARBA00022884"/>
    </source>
</evidence>
<dbReference type="EMBL" id="CP071793">
    <property type="protein sequence ID" value="QTD47863.1"/>
    <property type="molecule type" value="Genomic_DNA"/>
</dbReference>
<dbReference type="GO" id="GO:0006412">
    <property type="term" value="P:translation"/>
    <property type="evidence" value="ECO:0007669"/>
    <property type="project" value="UniProtKB-UniRule"/>
</dbReference>
<evidence type="ECO:0000256" key="4">
    <source>
        <dbReference type="ARBA" id="ARBA00022980"/>
    </source>
</evidence>
<dbReference type="GO" id="GO:1990904">
    <property type="term" value="C:ribonucleoprotein complex"/>
    <property type="evidence" value="ECO:0007669"/>
    <property type="project" value="UniProtKB-KW"/>
</dbReference>
<gene>
    <name evidence="8 11" type="primary">rplX</name>
    <name evidence="11" type="ORF">J3U87_19935</name>
</gene>
<keyword evidence="2 8" id="KW-0699">rRNA-binding</keyword>
<comment type="subunit">
    <text evidence="8">Part of the 50S ribosomal subunit.</text>
</comment>
<dbReference type="SMART" id="SM00739">
    <property type="entry name" value="KOW"/>
    <property type="match status" value="1"/>
</dbReference>
<keyword evidence="12" id="KW-1185">Reference proteome</keyword>
<dbReference type="NCBIfam" id="TIGR01079">
    <property type="entry name" value="rplX_bact"/>
    <property type="match status" value="1"/>
</dbReference>
<reference evidence="11" key="1">
    <citation type="submission" date="2021-03" db="EMBL/GenBank/DDBJ databases">
        <title>Acanthopleuribacteraceae sp. M133.</title>
        <authorList>
            <person name="Wang G."/>
        </authorList>
    </citation>
    <scope>NUCLEOTIDE SEQUENCE</scope>
    <source>
        <strain evidence="11">M133</strain>
    </source>
</reference>
<evidence type="ECO:0000256" key="5">
    <source>
        <dbReference type="ARBA" id="ARBA00023274"/>
    </source>
</evidence>
<dbReference type="InterPro" id="IPR008991">
    <property type="entry name" value="Translation_prot_SH3-like_sf"/>
</dbReference>
<evidence type="ECO:0000256" key="2">
    <source>
        <dbReference type="ARBA" id="ARBA00022730"/>
    </source>
</evidence>
<evidence type="ECO:0000256" key="1">
    <source>
        <dbReference type="ARBA" id="ARBA00010618"/>
    </source>
</evidence>
<evidence type="ECO:0000256" key="7">
    <source>
        <dbReference type="ARBA" id="ARBA00058688"/>
    </source>
</evidence>